<evidence type="ECO:0000313" key="2">
    <source>
        <dbReference type="Proteomes" id="UP000294530"/>
    </source>
</evidence>
<accession>A0A976FN28</accession>
<gene>
    <name evidence="1" type="ORF">CCR75_008129</name>
</gene>
<organism evidence="1 2">
    <name type="scientific">Bremia lactucae</name>
    <name type="common">Lettuce downy mildew</name>
    <dbReference type="NCBI Taxonomy" id="4779"/>
    <lineage>
        <taxon>Eukaryota</taxon>
        <taxon>Sar</taxon>
        <taxon>Stramenopiles</taxon>
        <taxon>Oomycota</taxon>
        <taxon>Peronosporomycetes</taxon>
        <taxon>Peronosporales</taxon>
        <taxon>Peronosporaceae</taxon>
        <taxon>Bremia</taxon>
    </lineage>
</organism>
<reference evidence="1 2" key="1">
    <citation type="journal article" date="2021" name="Genome Biol.">
        <title>AFLAP: assembly-free linkage analysis pipeline using k-mers from genome sequencing data.</title>
        <authorList>
            <person name="Fletcher K."/>
            <person name="Zhang L."/>
            <person name="Gil J."/>
            <person name="Han R."/>
            <person name="Cavanaugh K."/>
            <person name="Michelmore R."/>
        </authorList>
    </citation>
    <scope>NUCLEOTIDE SEQUENCE [LARGE SCALE GENOMIC DNA]</scope>
    <source>
        <strain evidence="1 2">SF5</strain>
    </source>
</reference>
<proteinExistence type="predicted"/>
<dbReference type="AlphaFoldDB" id="A0A976FN28"/>
<protein>
    <submittedName>
        <fullName evidence="1">Uncharacterized protein</fullName>
    </submittedName>
</protein>
<dbReference type="Proteomes" id="UP000294530">
    <property type="component" value="Unassembled WGS sequence"/>
</dbReference>
<dbReference type="GeneID" id="94351854"/>
<evidence type="ECO:0000313" key="1">
    <source>
        <dbReference type="EMBL" id="TDH69773.1"/>
    </source>
</evidence>
<dbReference type="EMBL" id="SHOA02000007">
    <property type="protein sequence ID" value="TDH69773.1"/>
    <property type="molecule type" value="Genomic_DNA"/>
</dbReference>
<dbReference type="RefSeq" id="XP_067819272.1">
    <property type="nucleotide sequence ID" value="XM_067966183.1"/>
</dbReference>
<name>A0A976FN28_BRELC</name>
<sequence>MQSSLSNWLFLASPKAIGEVQTLASVLIRFFASEELSTVSSESIAHTGVITKQIRRDLKTRNQFARGYVVKFVYSRPGRVRCGVEGTLCVHLKAV</sequence>
<dbReference type="KEGG" id="blac:94351854"/>
<comment type="caution">
    <text evidence="1">The sequence shown here is derived from an EMBL/GenBank/DDBJ whole genome shotgun (WGS) entry which is preliminary data.</text>
</comment>
<keyword evidence="2" id="KW-1185">Reference proteome</keyword>